<proteinExistence type="predicted"/>
<dbReference type="WBParaSite" id="SVE_2010300.1">
    <property type="protein sequence ID" value="SVE_2010300.1"/>
    <property type="gene ID" value="SVE_2010300"/>
</dbReference>
<keyword evidence="1" id="KW-0472">Membrane</keyword>
<organism evidence="2 3">
    <name type="scientific">Strongyloides venezuelensis</name>
    <name type="common">Threadworm</name>
    <dbReference type="NCBI Taxonomy" id="75913"/>
    <lineage>
        <taxon>Eukaryota</taxon>
        <taxon>Metazoa</taxon>
        <taxon>Ecdysozoa</taxon>
        <taxon>Nematoda</taxon>
        <taxon>Chromadorea</taxon>
        <taxon>Rhabditida</taxon>
        <taxon>Tylenchina</taxon>
        <taxon>Panagrolaimomorpha</taxon>
        <taxon>Strongyloidoidea</taxon>
        <taxon>Strongyloididae</taxon>
        <taxon>Strongyloides</taxon>
    </lineage>
</organism>
<reference evidence="3" key="2">
    <citation type="submission" date="2015-08" db="UniProtKB">
        <authorList>
            <consortium name="WormBaseParasite"/>
        </authorList>
    </citation>
    <scope>IDENTIFICATION</scope>
</reference>
<evidence type="ECO:0000256" key="1">
    <source>
        <dbReference type="SAM" id="Phobius"/>
    </source>
</evidence>
<name>A0A0K0G5T0_STRVS</name>
<keyword evidence="1" id="KW-0812">Transmembrane</keyword>
<sequence length="193" mass="22690">MIGLGNIFFHPGYGNYELFNYFMPLFKSKTEIYYQLLYRIFLFGIISIATCTFNVLAISTLKKHNQNSTNNNIKKEQYYVIYSIFLFKTLSIVQAYFIDRFIAEKYEIKSFYLTSYFFYIVGFDLTSVGDFYFIIYSSNELRKALKTTFGCSKKFNNKITIKITYRKTTVSGMLSGSFELSLKQYSIIFPVII</sequence>
<dbReference type="Proteomes" id="UP000035680">
    <property type="component" value="Unassembled WGS sequence"/>
</dbReference>
<reference evidence="2" key="1">
    <citation type="submission" date="2014-07" db="EMBL/GenBank/DDBJ databases">
        <authorList>
            <person name="Martin A.A"/>
            <person name="De Silva N."/>
        </authorList>
    </citation>
    <scope>NUCLEOTIDE SEQUENCE</scope>
</reference>
<feature type="transmembrane region" description="Helical" evidence="1">
    <location>
        <begin position="79"/>
        <end position="97"/>
    </location>
</feature>
<accession>A0A0K0G5T0</accession>
<evidence type="ECO:0000313" key="3">
    <source>
        <dbReference type="WBParaSite" id="SVE_2010300.1"/>
    </source>
</evidence>
<evidence type="ECO:0000313" key="2">
    <source>
        <dbReference type="Proteomes" id="UP000035680"/>
    </source>
</evidence>
<keyword evidence="2" id="KW-1185">Reference proteome</keyword>
<feature type="transmembrane region" description="Helical" evidence="1">
    <location>
        <begin position="36"/>
        <end position="58"/>
    </location>
</feature>
<dbReference type="AlphaFoldDB" id="A0A0K0G5T0"/>
<feature type="transmembrane region" description="Helical" evidence="1">
    <location>
        <begin position="117"/>
        <end position="136"/>
    </location>
</feature>
<keyword evidence="1" id="KW-1133">Transmembrane helix</keyword>
<protein>
    <submittedName>
        <fullName evidence="3">Serpentine receptor class gamma</fullName>
    </submittedName>
</protein>